<dbReference type="SUPFAM" id="SSF56059">
    <property type="entry name" value="Glutathione synthetase ATP-binding domain-like"/>
    <property type="match status" value="1"/>
</dbReference>
<evidence type="ECO:0000313" key="4">
    <source>
        <dbReference type="Proteomes" id="UP001379533"/>
    </source>
</evidence>
<protein>
    <submittedName>
        <fullName evidence="3">STM4014 family protein</fullName>
    </submittedName>
</protein>
<keyword evidence="1" id="KW-0067">ATP-binding</keyword>
<dbReference type="EMBL" id="CP089982">
    <property type="protein sequence ID" value="WXA95436.1"/>
    <property type="molecule type" value="Genomic_DNA"/>
</dbReference>
<dbReference type="InterPro" id="IPR011761">
    <property type="entry name" value="ATP-grasp"/>
</dbReference>
<feature type="domain" description="ATP-grasp" evidence="2">
    <location>
        <begin position="137"/>
        <end position="362"/>
    </location>
</feature>
<sequence>MNIGTALSRNDCIVLGSPGDERVERFQAAVHRRGWPAATVVSYRELSERGPEALAVHAGTLVRIESPGSSFESFAALVRAGGHDEPLAFERGRLRHVRTWYLGLCRVLQSVTPVLPVGRTMGNPSDIGCMFDKRDCHRRLESHAVPVPPAFAAPDSLEALLEMMRAQSIPRVFLKLAHGSSASGVVALHADARGVHALTTVERVGSKLYNSKRLLFYRDVRALAAIYGALAREGLHVEAWLPKIGLDNRPVDLRILVIAGRARHVVARAGHGPITNLHIGGRRADTDRLRAKMGDLAWARALAIAEKAAKAFPRSLAIGVDLLVEPDPRRMAVLEMNAFGDLLRGALHDGEDPYEAQLAEMAPCST</sequence>
<proteinExistence type="predicted"/>
<accession>A0ABZ2KGB9</accession>
<evidence type="ECO:0000313" key="3">
    <source>
        <dbReference type="EMBL" id="WXA95436.1"/>
    </source>
</evidence>
<name>A0ABZ2KGB9_9BACT</name>
<dbReference type="RefSeq" id="WP_394846042.1">
    <property type="nucleotide sequence ID" value="NZ_CP089982.1"/>
</dbReference>
<dbReference type="Proteomes" id="UP001379533">
    <property type="component" value="Chromosome"/>
</dbReference>
<dbReference type="InterPro" id="IPR047778">
    <property type="entry name" value="STM4014-like"/>
</dbReference>
<dbReference type="PROSITE" id="PS50975">
    <property type="entry name" value="ATP_GRASP"/>
    <property type="match status" value="1"/>
</dbReference>
<keyword evidence="1" id="KW-0547">Nucleotide-binding</keyword>
<reference evidence="3 4" key="1">
    <citation type="submission" date="2021-12" db="EMBL/GenBank/DDBJ databases">
        <title>Discovery of the Pendulisporaceae a myxobacterial family with distinct sporulation behavior and unique specialized metabolism.</title>
        <authorList>
            <person name="Garcia R."/>
            <person name="Popoff A."/>
            <person name="Bader C.D."/>
            <person name="Loehr J."/>
            <person name="Walesch S."/>
            <person name="Walt C."/>
            <person name="Boldt J."/>
            <person name="Bunk B."/>
            <person name="Haeckl F.J.F.P.J."/>
            <person name="Gunesch A.P."/>
            <person name="Birkelbach J."/>
            <person name="Nuebel U."/>
            <person name="Pietschmann T."/>
            <person name="Bach T."/>
            <person name="Mueller R."/>
        </authorList>
    </citation>
    <scope>NUCLEOTIDE SEQUENCE [LARGE SCALE GENOMIC DNA]</scope>
    <source>
        <strain evidence="3 4">MSr12523</strain>
    </source>
</reference>
<evidence type="ECO:0000256" key="1">
    <source>
        <dbReference type="PROSITE-ProRule" id="PRU00409"/>
    </source>
</evidence>
<gene>
    <name evidence="3" type="ORF">LZC95_01095</name>
</gene>
<dbReference type="NCBIfam" id="NF038074">
    <property type="entry name" value="fam_STM4014"/>
    <property type="match status" value="1"/>
</dbReference>
<keyword evidence="4" id="KW-1185">Reference proteome</keyword>
<evidence type="ECO:0000259" key="2">
    <source>
        <dbReference type="PROSITE" id="PS50975"/>
    </source>
</evidence>
<organism evidence="3 4">
    <name type="scientific">Pendulispora brunnea</name>
    <dbReference type="NCBI Taxonomy" id="2905690"/>
    <lineage>
        <taxon>Bacteria</taxon>
        <taxon>Pseudomonadati</taxon>
        <taxon>Myxococcota</taxon>
        <taxon>Myxococcia</taxon>
        <taxon>Myxococcales</taxon>
        <taxon>Sorangiineae</taxon>
        <taxon>Pendulisporaceae</taxon>
        <taxon>Pendulispora</taxon>
    </lineage>
</organism>
<dbReference type="Gene3D" id="3.30.470.20">
    <property type="entry name" value="ATP-grasp fold, B domain"/>
    <property type="match status" value="1"/>
</dbReference>